<reference evidence="2" key="1">
    <citation type="journal article" date="2014" name="Int. J. Syst. Evol. Microbiol.">
        <title>Complete genome sequence of Corynebacterium casei LMG S-19264T (=DSM 44701T), isolated from a smear-ripened cheese.</title>
        <authorList>
            <consortium name="US DOE Joint Genome Institute (JGI-PGF)"/>
            <person name="Walter F."/>
            <person name="Albersmeier A."/>
            <person name="Kalinowski J."/>
            <person name="Ruckert C."/>
        </authorList>
    </citation>
    <scope>NUCLEOTIDE SEQUENCE</scope>
    <source>
        <strain evidence="2">KCTC 32296</strain>
    </source>
</reference>
<dbReference type="AlphaFoldDB" id="A0A918PWH3"/>
<dbReference type="Pfam" id="PF09492">
    <property type="entry name" value="Pec_lyase"/>
    <property type="match status" value="1"/>
</dbReference>
<feature type="chain" id="PRO_5037272627" evidence="1">
    <location>
        <begin position="22"/>
        <end position="376"/>
    </location>
</feature>
<dbReference type="Gene3D" id="1.50.10.20">
    <property type="match status" value="1"/>
</dbReference>
<comment type="caution">
    <text evidence="2">The sequence shown here is derived from an EMBL/GenBank/DDBJ whole genome shotgun (WGS) entry which is preliminary data.</text>
</comment>
<evidence type="ECO:0000256" key="1">
    <source>
        <dbReference type="SAM" id="SignalP"/>
    </source>
</evidence>
<keyword evidence="3" id="KW-1185">Reference proteome</keyword>
<dbReference type="EMBL" id="BMZB01000001">
    <property type="protein sequence ID" value="GGZ24225.1"/>
    <property type="molecule type" value="Genomic_DNA"/>
</dbReference>
<dbReference type="Proteomes" id="UP000662572">
    <property type="component" value="Unassembled WGS sequence"/>
</dbReference>
<dbReference type="NCBIfam" id="TIGR02474">
    <property type="entry name" value="pec_lyase"/>
    <property type="match status" value="1"/>
</dbReference>
<dbReference type="InterPro" id="IPR012669">
    <property type="entry name" value="Pectate_lyase"/>
</dbReference>
<protein>
    <submittedName>
        <fullName evidence="2">Pectate lyase</fullName>
    </submittedName>
</protein>
<evidence type="ECO:0000313" key="2">
    <source>
        <dbReference type="EMBL" id="GGZ24225.1"/>
    </source>
</evidence>
<gene>
    <name evidence="2" type="ORF">GCM10011273_06730</name>
</gene>
<sequence>MKRFGAIYLGLLVLTAPTAYAYEAVRLDSFSDAVHHWQNRHGKDYVRYSDDQIVEIADNILLYQRQNGGWIENQDPARKLNAQEIAAITAQKSDPRVSFDNRNIYAQIEYLMAVYDQTKSDKYRTAAMKGLEFTLSQQMPVCGGWPHTLPPSTDYHHKLTIADEVTSGNLRMLRKISLKQAPFTSIDEATRQTTEAALKRGDDCVLKLQIRQNGTLTGWAGQYDPVSLMPSKGRTFELPAIVSQETVAMLDYLMSIDHPTPQQIAAIEGAVNWLKRSEIKGYALKTIPLDPPVKYDYHTATFDRELVADDKAPPLWARFYDLTDNSVVLANRDGVRVKTYADIHPERRSGYSWYGDWPQRLIEVEYPAWKARHSVR</sequence>
<name>A0A918PWH3_9CAUL</name>
<evidence type="ECO:0000313" key="3">
    <source>
        <dbReference type="Proteomes" id="UP000662572"/>
    </source>
</evidence>
<keyword evidence="1" id="KW-0732">Signal</keyword>
<reference evidence="2" key="2">
    <citation type="submission" date="2020-09" db="EMBL/GenBank/DDBJ databases">
        <authorList>
            <person name="Sun Q."/>
            <person name="Kim S."/>
        </authorList>
    </citation>
    <scope>NUCLEOTIDE SEQUENCE</scope>
    <source>
        <strain evidence="2">KCTC 32296</strain>
    </source>
</reference>
<proteinExistence type="predicted"/>
<dbReference type="GO" id="GO:0016829">
    <property type="term" value="F:lyase activity"/>
    <property type="evidence" value="ECO:0007669"/>
    <property type="project" value="UniProtKB-KW"/>
</dbReference>
<feature type="signal peptide" evidence="1">
    <location>
        <begin position="1"/>
        <end position="21"/>
    </location>
</feature>
<keyword evidence="2" id="KW-0456">Lyase</keyword>
<dbReference type="RefSeq" id="WP_189484941.1">
    <property type="nucleotide sequence ID" value="NZ_BMZB01000001.1"/>
</dbReference>
<dbReference type="SUPFAM" id="SSF81853">
    <property type="entry name" value="Family 10 polysaccharide lyase"/>
    <property type="match status" value="1"/>
</dbReference>
<accession>A0A918PWH3</accession>
<organism evidence="2 3">
    <name type="scientific">Asticcacaulis endophyticus</name>
    <dbReference type="NCBI Taxonomy" id="1395890"/>
    <lineage>
        <taxon>Bacteria</taxon>
        <taxon>Pseudomonadati</taxon>
        <taxon>Pseudomonadota</taxon>
        <taxon>Alphaproteobacteria</taxon>
        <taxon>Caulobacterales</taxon>
        <taxon>Caulobacteraceae</taxon>
        <taxon>Asticcacaulis</taxon>
    </lineage>
</organism>